<gene>
    <name evidence="2" type="ORF">BU23DRAFT_512949</name>
</gene>
<organism evidence="2 3">
    <name type="scientific">Bimuria novae-zelandiae CBS 107.79</name>
    <dbReference type="NCBI Taxonomy" id="1447943"/>
    <lineage>
        <taxon>Eukaryota</taxon>
        <taxon>Fungi</taxon>
        <taxon>Dikarya</taxon>
        <taxon>Ascomycota</taxon>
        <taxon>Pezizomycotina</taxon>
        <taxon>Dothideomycetes</taxon>
        <taxon>Pleosporomycetidae</taxon>
        <taxon>Pleosporales</taxon>
        <taxon>Massarineae</taxon>
        <taxon>Didymosphaeriaceae</taxon>
        <taxon>Bimuria</taxon>
    </lineage>
</organism>
<dbReference type="InterPro" id="IPR052895">
    <property type="entry name" value="HetReg/Transcr_Mod"/>
</dbReference>
<dbReference type="Proteomes" id="UP000800036">
    <property type="component" value="Unassembled WGS sequence"/>
</dbReference>
<dbReference type="OrthoDB" id="270167at2759"/>
<dbReference type="PANTHER" id="PTHR24148">
    <property type="entry name" value="ANKYRIN REPEAT DOMAIN-CONTAINING PROTEIN 39 HOMOLOG-RELATED"/>
    <property type="match status" value="1"/>
</dbReference>
<sequence>MATPHPTKQLPPRLGHCEFLEVDELELDTTGLHVHPVNPVAKRRLLSPQPSRDCHASHEDDAIPLLADLNRLAPSVAKDFLSRSSIRDDVAFRLINDVHFEGAEESYVALSYVWHKIKRDTPKTLISPVGDLPFGWVQTVEQFPLPTTKGMFQAVLNERQMNEGLWFDQVCVNQEDETEKAISISNMDVIYRNARIVVVALDDVSATLDEIQFLEQYNQQYVFSDLPPNQHPNRGVNPPTMQQYPYLRLFVERVLSSMWFERAWCVHEMRMGREHIFLVPCEVELGDDSTYTVVRFTDAFFVHLLVLLSEVASSPATQQQIRSILEHFTNSYLRHKQQALARRSPNRQPYISLSQSFVPTIADVFNLKAGGNPRFPEHLRRLDANRDKTSIALNLSNIPLALKPPSPLERPAIEDECLRRLLLVGIALRDAVTLCTTGAPLQLHDGSISWLCKPTPLDIPSAYLTSPPAFLQTANPITQGSDGRAEYVQLDLIFLDLPHRTHPNPNFTVNVQRAREVIDLCIQYQVQSHTLWNLWQIPNHPRGPAMRNIFIQTLACIFECGAQFLLDAVQQPFFPQSGQTLDPQAVDMLFNPQLVVHSYANFQFFAPLLSVVATFIAHGIPWASSASEQTHGPLIISTPPPSSSTSITSSSAYAPYMGGTGKALLFAPFAHSKTLLVAMPAAIRHPEYAGLARGWILTSSNPYIGSPRGTVSWVLRGKSAIFGEGAFNAKVGESEQAAMRHHRVYGPS</sequence>
<dbReference type="AlphaFoldDB" id="A0A6A5UWG1"/>
<feature type="domain" description="Heterokaryon incompatibility" evidence="1">
    <location>
        <begin position="107"/>
        <end position="268"/>
    </location>
</feature>
<proteinExistence type="predicted"/>
<protein>
    <recommendedName>
        <fullName evidence="1">Heterokaryon incompatibility domain-containing protein</fullName>
    </recommendedName>
</protein>
<evidence type="ECO:0000313" key="2">
    <source>
        <dbReference type="EMBL" id="KAF1969523.1"/>
    </source>
</evidence>
<dbReference type="EMBL" id="ML976708">
    <property type="protein sequence ID" value="KAF1969523.1"/>
    <property type="molecule type" value="Genomic_DNA"/>
</dbReference>
<accession>A0A6A5UWG1</accession>
<dbReference type="PANTHER" id="PTHR24148:SF82">
    <property type="entry name" value="HETEROKARYON INCOMPATIBILITY DOMAIN-CONTAINING PROTEIN"/>
    <property type="match status" value="1"/>
</dbReference>
<keyword evidence="3" id="KW-1185">Reference proteome</keyword>
<evidence type="ECO:0000259" key="1">
    <source>
        <dbReference type="Pfam" id="PF06985"/>
    </source>
</evidence>
<reference evidence="2" key="1">
    <citation type="journal article" date="2020" name="Stud. Mycol.">
        <title>101 Dothideomycetes genomes: a test case for predicting lifestyles and emergence of pathogens.</title>
        <authorList>
            <person name="Haridas S."/>
            <person name="Albert R."/>
            <person name="Binder M."/>
            <person name="Bloem J."/>
            <person name="Labutti K."/>
            <person name="Salamov A."/>
            <person name="Andreopoulos B."/>
            <person name="Baker S."/>
            <person name="Barry K."/>
            <person name="Bills G."/>
            <person name="Bluhm B."/>
            <person name="Cannon C."/>
            <person name="Castanera R."/>
            <person name="Culley D."/>
            <person name="Daum C."/>
            <person name="Ezra D."/>
            <person name="Gonzalez J."/>
            <person name="Henrissat B."/>
            <person name="Kuo A."/>
            <person name="Liang C."/>
            <person name="Lipzen A."/>
            <person name="Lutzoni F."/>
            <person name="Magnuson J."/>
            <person name="Mondo S."/>
            <person name="Nolan M."/>
            <person name="Ohm R."/>
            <person name="Pangilinan J."/>
            <person name="Park H.-J."/>
            <person name="Ramirez L."/>
            <person name="Alfaro M."/>
            <person name="Sun H."/>
            <person name="Tritt A."/>
            <person name="Yoshinaga Y."/>
            <person name="Zwiers L.-H."/>
            <person name="Turgeon B."/>
            <person name="Goodwin S."/>
            <person name="Spatafora J."/>
            <person name="Crous P."/>
            <person name="Grigoriev I."/>
        </authorList>
    </citation>
    <scope>NUCLEOTIDE SEQUENCE</scope>
    <source>
        <strain evidence="2">CBS 107.79</strain>
    </source>
</reference>
<dbReference type="InterPro" id="IPR010730">
    <property type="entry name" value="HET"/>
</dbReference>
<name>A0A6A5UWG1_9PLEO</name>
<dbReference type="Pfam" id="PF06985">
    <property type="entry name" value="HET"/>
    <property type="match status" value="1"/>
</dbReference>
<evidence type="ECO:0000313" key="3">
    <source>
        <dbReference type="Proteomes" id="UP000800036"/>
    </source>
</evidence>
<feature type="non-terminal residue" evidence="2">
    <location>
        <position position="748"/>
    </location>
</feature>